<dbReference type="PANTHER" id="PTHR36978">
    <property type="entry name" value="P-LOOP CONTAINING NUCLEOTIDE TRIPHOSPHATE HYDROLASE"/>
    <property type="match status" value="1"/>
</dbReference>
<proteinExistence type="predicted"/>
<sequence>MKGPKGPQWKTKRRTARGLSALAILCYFLITHLDYTINEPNGETIVHAPHEVTIHAKKDEMATFKPALSPAWSIPNAIPNSTSDQFMKELAAFKHELNIPLPWEKNTSLPTPIFVVNLPKSGTTTLHQYFDCGKIPSSHTVTKKSNGEGNIRIARCLRINHAKERNNTPTPPLHGCDGYSAYSDIGDAAMVNGLCYYPSLHIDGLEYLARYYPNATIVLATRTAKSWYQSIKKWHNGNMIDMWRDWCGFPGYLIDGTEEERWTYFYQAHTQKMRDFVVENLGLTYIESELENGHLLGRYTGIDSSCWMDCKPRGGCAKLNVSGTVN</sequence>
<dbReference type="InterPro" id="IPR040632">
    <property type="entry name" value="Sulfotransfer_4"/>
</dbReference>
<dbReference type="Pfam" id="PF17784">
    <property type="entry name" value="Sulfotransfer_4"/>
    <property type="match status" value="1"/>
</dbReference>
<dbReference type="Gene3D" id="3.40.50.300">
    <property type="entry name" value="P-loop containing nucleotide triphosphate hydrolases"/>
    <property type="match status" value="1"/>
</dbReference>
<evidence type="ECO:0000313" key="2">
    <source>
        <dbReference type="Proteomes" id="UP001530400"/>
    </source>
</evidence>
<evidence type="ECO:0000313" key="1">
    <source>
        <dbReference type="EMBL" id="KAL3774652.1"/>
    </source>
</evidence>
<dbReference type="AlphaFoldDB" id="A0ABD3NI10"/>
<accession>A0ABD3NI10</accession>
<dbReference type="Proteomes" id="UP001530400">
    <property type="component" value="Unassembled WGS sequence"/>
</dbReference>
<dbReference type="SUPFAM" id="SSF52540">
    <property type="entry name" value="P-loop containing nucleoside triphosphate hydrolases"/>
    <property type="match status" value="1"/>
</dbReference>
<keyword evidence="2" id="KW-1185">Reference proteome</keyword>
<name>A0ABD3NI10_9STRA</name>
<dbReference type="InterPro" id="IPR027417">
    <property type="entry name" value="P-loop_NTPase"/>
</dbReference>
<evidence type="ECO:0008006" key="3">
    <source>
        <dbReference type="Google" id="ProtNLM"/>
    </source>
</evidence>
<dbReference type="EMBL" id="JALLPJ020001183">
    <property type="protein sequence ID" value="KAL3774652.1"/>
    <property type="molecule type" value="Genomic_DNA"/>
</dbReference>
<protein>
    <recommendedName>
        <fullName evidence="3">Sulfotransferase</fullName>
    </recommendedName>
</protein>
<comment type="caution">
    <text evidence="1">The sequence shown here is derived from an EMBL/GenBank/DDBJ whole genome shotgun (WGS) entry which is preliminary data.</text>
</comment>
<organism evidence="1 2">
    <name type="scientific">Cyclotella atomus</name>
    <dbReference type="NCBI Taxonomy" id="382360"/>
    <lineage>
        <taxon>Eukaryota</taxon>
        <taxon>Sar</taxon>
        <taxon>Stramenopiles</taxon>
        <taxon>Ochrophyta</taxon>
        <taxon>Bacillariophyta</taxon>
        <taxon>Coscinodiscophyceae</taxon>
        <taxon>Thalassiosirophycidae</taxon>
        <taxon>Stephanodiscales</taxon>
        <taxon>Stephanodiscaceae</taxon>
        <taxon>Cyclotella</taxon>
    </lineage>
</organism>
<dbReference type="PANTHER" id="PTHR36978:SF4">
    <property type="entry name" value="P-LOOP CONTAINING NUCLEOSIDE TRIPHOSPHATE HYDROLASE PROTEIN"/>
    <property type="match status" value="1"/>
</dbReference>
<gene>
    <name evidence="1" type="ORF">ACHAWO_008318</name>
</gene>
<reference evidence="1 2" key="1">
    <citation type="submission" date="2024-10" db="EMBL/GenBank/DDBJ databases">
        <title>Updated reference genomes for cyclostephanoid diatoms.</title>
        <authorList>
            <person name="Roberts W.R."/>
            <person name="Alverson A.J."/>
        </authorList>
    </citation>
    <scope>NUCLEOTIDE SEQUENCE [LARGE SCALE GENOMIC DNA]</scope>
    <source>
        <strain evidence="1 2">AJA010-31</strain>
    </source>
</reference>